<dbReference type="InterPro" id="IPR011990">
    <property type="entry name" value="TPR-like_helical_dom_sf"/>
</dbReference>
<dbReference type="Proteomes" id="UP001244443">
    <property type="component" value="Chromosome"/>
</dbReference>
<reference evidence="3" key="1">
    <citation type="submission" date="2023-08" db="EMBL/GenBank/DDBJ databases">
        <title>Comparative genomics and taxonomic characterization of three novel marine species of genus Marivirga.</title>
        <authorList>
            <person name="Muhammad N."/>
            <person name="Kim S.-G."/>
        </authorList>
    </citation>
    <scope>NUCLEOTIDE SEQUENCE [LARGE SCALE GENOMIC DNA]</scope>
    <source>
        <strain evidence="3">ABR2-2</strain>
    </source>
</reference>
<protein>
    <submittedName>
        <fullName evidence="3">Tetratricopeptide repeat protein</fullName>
    </submittedName>
</protein>
<keyword evidence="1" id="KW-0802">TPR repeat</keyword>
<gene>
    <name evidence="3" type="ORF">QYS48_06545</name>
</gene>
<dbReference type="PROSITE" id="PS50005">
    <property type="entry name" value="TPR"/>
    <property type="match status" value="1"/>
</dbReference>
<dbReference type="Gene3D" id="1.25.40.10">
    <property type="entry name" value="Tetratricopeptide repeat domain"/>
    <property type="match status" value="2"/>
</dbReference>
<dbReference type="SUPFAM" id="SSF48452">
    <property type="entry name" value="TPR-like"/>
    <property type="match status" value="1"/>
</dbReference>
<evidence type="ECO:0000313" key="4">
    <source>
        <dbReference type="Proteomes" id="UP001244443"/>
    </source>
</evidence>
<keyword evidence="4" id="KW-1185">Reference proteome</keyword>
<evidence type="ECO:0000256" key="1">
    <source>
        <dbReference type="PROSITE-ProRule" id="PRU00339"/>
    </source>
</evidence>
<keyword evidence="2" id="KW-1133">Transmembrane helix</keyword>
<dbReference type="EMBL" id="CP129970">
    <property type="protein sequence ID" value="WKK86579.2"/>
    <property type="molecule type" value="Genomic_DNA"/>
</dbReference>
<dbReference type="Pfam" id="PF13432">
    <property type="entry name" value="TPR_16"/>
    <property type="match status" value="1"/>
</dbReference>
<feature type="repeat" description="TPR" evidence="1">
    <location>
        <begin position="146"/>
        <end position="179"/>
    </location>
</feature>
<accession>A0AA49GLF6</accession>
<name>A0AA49GLF6_9BACT</name>
<evidence type="ECO:0000313" key="3">
    <source>
        <dbReference type="EMBL" id="WKK86579.2"/>
    </source>
</evidence>
<evidence type="ECO:0000256" key="2">
    <source>
        <dbReference type="SAM" id="Phobius"/>
    </source>
</evidence>
<proteinExistence type="predicted"/>
<dbReference type="InterPro" id="IPR019734">
    <property type="entry name" value="TPR_rpt"/>
</dbReference>
<keyword evidence="2" id="KW-0812">Transmembrane</keyword>
<sequence length="233" mass="26389">MAKTKTRQKEQSSEFYENPEVLAQQLSKTEQFIENNKKVVFGLGGIIALIIVAFFGYRYYMNNLNEEAQKEMFQSVYWFENGEYDLALNGDGNNFGFLAIVEDYGSTKAANLANFYLGNIYLQQGQFETAIDYLESFSSDDLLIQARAYALVGDAYMELGNYSIAADEYAKAASYKSNDEFSPLYLLKQGLANEKANDNAAAIESYKKIVEDYSESKHKADAQKYLSRLEAQN</sequence>
<feature type="transmembrane region" description="Helical" evidence="2">
    <location>
        <begin position="39"/>
        <end position="60"/>
    </location>
</feature>
<dbReference type="AlphaFoldDB" id="A0AA49GLF6"/>
<keyword evidence="2" id="KW-0472">Membrane</keyword>
<dbReference type="Pfam" id="PF13174">
    <property type="entry name" value="TPR_6"/>
    <property type="match status" value="1"/>
</dbReference>
<dbReference type="RefSeq" id="WP_308358013.1">
    <property type="nucleotide sequence ID" value="NZ_CP129970.2"/>
</dbReference>
<organism evidence="3 4">
    <name type="scientific">Marivirga arenosa</name>
    <dbReference type="NCBI Taxonomy" id="3059076"/>
    <lineage>
        <taxon>Bacteria</taxon>
        <taxon>Pseudomonadati</taxon>
        <taxon>Bacteroidota</taxon>
        <taxon>Cytophagia</taxon>
        <taxon>Cytophagales</taxon>
        <taxon>Marivirgaceae</taxon>
        <taxon>Marivirga</taxon>
    </lineage>
</organism>